<dbReference type="PANTHER" id="PTHR31379">
    <property type="entry name" value="F-BOX C PROTEIN-RELATED-RELATED"/>
    <property type="match status" value="1"/>
</dbReference>
<dbReference type="RefSeq" id="XP_053588665.1">
    <property type="nucleotide sequence ID" value="XM_053724471.1"/>
</dbReference>
<dbReference type="GeneID" id="78773800"/>
<dbReference type="EMBL" id="WUAV01000002">
    <property type="protein sequence ID" value="KAF1764159.1"/>
    <property type="molecule type" value="Genomic_DNA"/>
</dbReference>
<dbReference type="CTD" id="78773800"/>
<proteinExistence type="predicted"/>
<organism evidence="1 2">
    <name type="scientific">Caenorhabditis remanei</name>
    <name type="common">Caenorhabditis vulgaris</name>
    <dbReference type="NCBI Taxonomy" id="31234"/>
    <lineage>
        <taxon>Eukaryota</taxon>
        <taxon>Metazoa</taxon>
        <taxon>Ecdysozoa</taxon>
        <taxon>Nematoda</taxon>
        <taxon>Chromadorea</taxon>
        <taxon>Rhabditida</taxon>
        <taxon>Rhabditina</taxon>
        <taxon>Rhabditomorpha</taxon>
        <taxon>Rhabditoidea</taxon>
        <taxon>Rhabditidae</taxon>
        <taxon>Peloderinae</taxon>
        <taxon>Caenorhabditis</taxon>
    </lineage>
</organism>
<evidence type="ECO:0000313" key="2">
    <source>
        <dbReference type="Proteomes" id="UP000483820"/>
    </source>
</evidence>
<dbReference type="Pfam" id="PF12078">
    <property type="entry name" value="DUF3557"/>
    <property type="match status" value="1"/>
</dbReference>
<gene>
    <name evidence="1" type="ORF">GCK72_004106</name>
</gene>
<accession>A0A6A5HAR3</accession>
<evidence type="ECO:0008006" key="3">
    <source>
        <dbReference type="Google" id="ProtNLM"/>
    </source>
</evidence>
<sequence>MFAHYQTFTESMEMLKRVVSEDIVPLKCLKIAPQLIANDPVRDTAELLCIRWRPSIGILITLPNKRVHLENSSFLKEESIRDLMIKWRQDGIPNECYYSIGFLNPCHVENLLNEFRSISGARSTTKPERVLIPLSDKTELKVYWEETSEEEGKYCDKPLIVKIKAQARQRANFC</sequence>
<dbReference type="Proteomes" id="UP000483820">
    <property type="component" value="Chromosome II"/>
</dbReference>
<dbReference type="PANTHER" id="PTHR31379:SF1">
    <property type="entry name" value="F-BOX C PROTEIN-RELATED"/>
    <property type="match status" value="1"/>
</dbReference>
<dbReference type="AlphaFoldDB" id="A0A6A5HAR3"/>
<comment type="caution">
    <text evidence="1">The sequence shown here is derived from an EMBL/GenBank/DDBJ whole genome shotgun (WGS) entry which is preliminary data.</text>
</comment>
<dbReference type="InterPro" id="IPR021942">
    <property type="entry name" value="DUF3557"/>
</dbReference>
<name>A0A6A5HAR3_CAERE</name>
<dbReference type="KEGG" id="crq:GCK72_004106"/>
<reference evidence="1 2" key="1">
    <citation type="submission" date="2019-12" db="EMBL/GenBank/DDBJ databases">
        <title>Chromosome-level assembly of the Caenorhabditis remanei genome.</title>
        <authorList>
            <person name="Teterina A.A."/>
            <person name="Willis J.H."/>
            <person name="Phillips P.C."/>
        </authorList>
    </citation>
    <scope>NUCLEOTIDE SEQUENCE [LARGE SCALE GENOMIC DNA]</scope>
    <source>
        <strain evidence="1 2">PX506</strain>
        <tissue evidence="1">Whole organism</tissue>
    </source>
</reference>
<evidence type="ECO:0000313" key="1">
    <source>
        <dbReference type="EMBL" id="KAF1764159.1"/>
    </source>
</evidence>
<protein>
    <recommendedName>
        <fullName evidence="3">F-box associated domain-containing protein</fullName>
    </recommendedName>
</protein>